<name>A0A371IPK8_9FIRM</name>
<evidence type="ECO:0000313" key="1">
    <source>
        <dbReference type="EMBL" id="RDY22419.1"/>
    </source>
</evidence>
<comment type="caution">
    <text evidence="1">The sequence shown here is derived from an EMBL/GenBank/DDBJ whole genome shotgun (WGS) entry which is preliminary data.</text>
</comment>
<sequence length="93" mass="11021">MDNMKEMRNKLDDGKYNLILEIADSSYFGSYEDVDTKSGEDLVRNYLRSNSDDAEFDNIKIKYNKNRHTVRVNVDLNYDNNTHKDYSNRGRLM</sequence>
<protein>
    <submittedName>
        <fullName evidence="1">Uncharacterized protein</fullName>
    </submittedName>
</protein>
<dbReference type="RefSeq" id="WP_095405557.1">
    <property type="nucleotide sequence ID" value="NZ_NOJZ02000065.1"/>
</dbReference>
<dbReference type="Proteomes" id="UP000243494">
    <property type="component" value="Unassembled WGS sequence"/>
</dbReference>
<evidence type="ECO:0000313" key="2">
    <source>
        <dbReference type="Proteomes" id="UP000243494"/>
    </source>
</evidence>
<proteinExistence type="predicted"/>
<dbReference type="AlphaFoldDB" id="A0A371IPK8"/>
<keyword evidence="2" id="KW-1185">Reference proteome</keyword>
<organism evidence="1 2">
    <name type="scientific">Romboutsia maritimum</name>
    <dbReference type="NCBI Taxonomy" id="2020948"/>
    <lineage>
        <taxon>Bacteria</taxon>
        <taxon>Bacillati</taxon>
        <taxon>Bacillota</taxon>
        <taxon>Clostridia</taxon>
        <taxon>Peptostreptococcales</taxon>
        <taxon>Peptostreptococcaceae</taxon>
        <taxon>Romboutsia</taxon>
    </lineage>
</organism>
<dbReference type="OrthoDB" id="1707731at2"/>
<gene>
    <name evidence="1" type="ORF">CHF27_013535</name>
</gene>
<reference evidence="1 2" key="1">
    <citation type="journal article" date="2017" name="Genome Announc.">
        <title>Draft Genome Sequence of Romboutsia maritimum sp. nov. Strain CCRI-22766(T), Isolated from Coastal Estuarine Mud.</title>
        <authorList>
            <person name="Maheux A.F."/>
            <person name="Boudreau D.K."/>
            <person name="Berube E."/>
            <person name="Boissinot M."/>
            <person name="Raymond F."/>
            <person name="Brodeur S."/>
            <person name="Corbeil J."/>
            <person name="Brightwell G."/>
            <person name="Broda D."/>
            <person name="Omar R.F."/>
            <person name="Bergeron M.G."/>
        </authorList>
    </citation>
    <scope>NUCLEOTIDE SEQUENCE [LARGE SCALE GENOMIC DNA]</scope>
    <source>
        <strain evidence="1 2">CCRI-22766</strain>
    </source>
</reference>
<accession>A0A371IPK8</accession>
<dbReference type="EMBL" id="NOJZ02000065">
    <property type="protein sequence ID" value="RDY22419.1"/>
    <property type="molecule type" value="Genomic_DNA"/>
</dbReference>